<dbReference type="STRING" id="1458275.AZ34_04445"/>
<organism evidence="1 2">
    <name type="scientific">Hylemonella gracilis str. Niagara R</name>
    <dbReference type="NCBI Taxonomy" id="1458275"/>
    <lineage>
        <taxon>Bacteria</taxon>
        <taxon>Pseudomonadati</taxon>
        <taxon>Pseudomonadota</taxon>
        <taxon>Betaproteobacteria</taxon>
        <taxon>Burkholderiales</taxon>
        <taxon>Comamonadaceae</taxon>
        <taxon>Hylemonella</taxon>
    </lineage>
</organism>
<accession>A0A016XGN8</accession>
<dbReference type="Pfam" id="PF11227">
    <property type="entry name" value="DUF3025"/>
    <property type="match status" value="1"/>
</dbReference>
<comment type="caution">
    <text evidence="1">The sequence shown here is derived from an EMBL/GenBank/DDBJ whole genome shotgun (WGS) entry which is preliminary data.</text>
</comment>
<reference evidence="1 2" key="1">
    <citation type="submission" date="2014-02" db="EMBL/GenBank/DDBJ databases">
        <title>Draft Genome of Hylemonella gracilis isolated from the Niagara River.</title>
        <authorList>
            <person name="Pawlowski D.R."/>
            <person name="Koudelka G.B."/>
        </authorList>
    </citation>
    <scope>NUCLEOTIDE SEQUENCE [LARGE SCALE GENOMIC DNA]</scope>
    <source>
        <strain evidence="1 2">Niagara R</strain>
    </source>
</reference>
<evidence type="ECO:0000313" key="2">
    <source>
        <dbReference type="Proteomes" id="UP000023268"/>
    </source>
</evidence>
<sequence>MPPAIDWALPWFRPWRDTGAEAAAWCQGGLAVHQALNALGQEAHGLAPRFVSQQTLPVGAPYERHIFEQGAVPTRDNAHDFFNGLVWLGLPQAKRRMNQLQAAEITARGVGAKRGPVRDALTVFDENGAVLMAPCDIWEALIARDWTRLFLTLRPRWHEARLLVCGHALLEQLQRPRKDLTAHVLRAQAQWSSMAMLDAWLAGQLQSECLARKPFTPLPVLGIPGWCADNEAPGFYDDTRVFRPARTGASLA</sequence>
<dbReference type="eggNOG" id="ENOG502ZBX5">
    <property type="taxonomic scope" value="Bacteria"/>
</dbReference>
<proteinExistence type="predicted"/>
<dbReference type="AlphaFoldDB" id="A0A016XGN8"/>
<dbReference type="InterPro" id="IPR021390">
    <property type="entry name" value="DUF3025"/>
</dbReference>
<gene>
    <name evidence="1" type="ORF">AZ34_04445</name>
</gene>
<dbReference type="EMBL" id="JEMG01000001">
    <property type="protein sequence ID" value="EYC50383.1"/>
    <property type="molecule type" value="Genomic_DNA"/>
</dbReference>
<dbReference type="Proteomes" id="UP000023268">
    <property type="component" value="Unassembled WGS sequence"/>
</dbReference>
<evidence type="ECO:0000313" key="1">
    <source>
        <dbReference type="EMBL" id="EYC50383.1"/>
    </source>
</evidence>
<name>A0A016XGN8_9BURK</name>
<protein>
    <submittedName>
        <fullName evidence="1">Membrane protein</fullName>
    </submittedName>
</protein>